<dbReference type="CDD" id="cd09917">
    <property type="entry name" value="F-box_SF"/>
    <property type="match status" value="1"/>
</dbReference>
<dbReference type="AlphaFoldDB" id="A0A6A6TE85"/>
<evidence type="ECO:0000313" key="3">
    <source>
        <dbReference type="Proteomes" id="UP000799324"/>
    </source>
</evidence>
<feature type="region of interest" description="Disordered" evidence="1">
    <location>
        <begin position="1"/>
        <end position="42"/>
    </location>
</feature>
<dbReference type="OrthoDB" id="3800738at2759"/>
<proteinExistence type="predicted"/>
<gene>
    <name evidence="2" type="ORF">K491DRAFT_713745</name>
</gene>
<organism evidence="2 3">
    <name type="scientific">Lophiostoma macrostomum CBS 122681</name>
    <dbReference type="NCBI Taxonomy" id="1314788"/>
    <lineage>
        <taxon>Eukaryota</taxon>
        <taxon>Fungi</taxon>
        <taxon>Dikarya</taxon>
        <taxon>Ascomycota</taxon>
        <taxon>Pezizomycotina</taxon>
        <taxon>Dothideomycetes</taxon>
        <taxon>Pleosporomycetidae</taxon>
        <taxon>Pleosporales</taxon>
        <taxon>Lophiostomataceae</taxon>
        <taxon>Lophiostoma</taxon>
    </lineage>
</organism>
<evidence type="ECO:0008006" key="4">
    <source>
        <dbReference type="Google" id="ProtNLM"/>
    </source>
</evidence>
<keyword evidence="3" id="KW-1185">Reference proteome</keyword>
<name>A0A6A6TE85_9PLEO</name>
<dbReference type="Proteomes" id="UP000799324">
    <property type="component" value="Unassembled WGS sequence"/>
</dbReference>
<evidence type="ECO:0000256" key="1">
    <source>
        <dbReference type="SAM" id="MobiDB-lite"/>
    </source>
</evidence>
<accession>A0A6A6TE85</accession>
<sequence length="301" mass="33448">MEPVKASAQEKDVPKPEEVLKRPDNQTVRGSDDVANRKTTHPPAAPIQKVLHIVEIVENILKYLSEADLLFNAQATCKNFRETISGSVTLQQLLWQVPEGIPQIWTWDHESRTPVTGSAAHKIIEAVGPGKAASCTIYALNPLLLEVFVYGSSPKCAHRRLEHELCLRQHNMARLATNLRASSALIPMASCRGMHIARPPIGEVIIRFFVRKQKYLSWEEDGDSWYPGSTDYHAVRNENGIRFGELIDVIGPKTLGPNCWLENIIVVGGFPVTTEEQAIFALASEITYSEWTAKLSAVAGF</sequence>
<protein>
    <recommendedName>
        <fullName evidence="4">F-box domain-containing protein</fullName>
    </recommendedName>
</protein>
<feature type="compositionally biased region" description="Basic and acidic residues" evidence="1">
    <location>
        <begin position="8"/>
        <end position="36"/>
    </location>
</feature>
<dbReference type="EMBL" id="MU004317">
    <property type="protein sequence ID" value="KAF2658160.1"/>
    <property type="molecule type" value="Genomic_DNA"/>
</dbReference>
<reference evidence="2" key="1">
    <citation type="journal article" date="2020" name="Stud. Mycol.">
        <title>101 Dothideomycetes genomes: a test case for predicting lifestyles and emergence of pathogens.</title>
        <authorList>
            <person name="Haridas S."/>
            <person name="Albert R."/>
            <person name="Binder M."/>
            <person name="Bloem J."/>
            <person name="Labutti K."/>
            <person name="Salamov A."/>
            <person name="Andreopoulos B."/>
            <person name="Baker S."/>
            <person name="Barry K."/>
            <person name="Bills G."/>
            <person name="Bluhm B."/>
            <person name="Cannon C."/>
            <person name="Castanera R."/>
            <person name="Culley D."/>
            <person name="Daum C."/>
            <person name="Ezra D."/>
            <person name="Gonzalez J."/>
            <person name="Henrissat B."/>
            <person name="Kuo A."/>
            <person name="Liang C."/>
            <person name="Lipzen A."/>
            <person name="Lutzoni F."/>
            <person name="Magnuson J."/>
            <person name="Mondo S."/>
            <person name="Nolan M."/>
            <person name="Ohm R."/>
            <person name="Pangilinan J."/>
            <person name="Park H.-J."/>
            <person name="Ramirez L."/>
            <person name="Alfaro M."/>
            <person name="Sun H."/>
            <person name="Tritt A."/>
            <person name="Yoshinaga Y."/>
            <person name="Zwiers L.-H."/>
            <person name="Turgeon B."/>
            <person name="Goodwin S."/>
            <person name="Spatafora J."/>
            <person name="Crous P."/>
            <person name="Grigoriev I."/>
        </authorList>
    </citation>
    <scope>NUCLEOTIDE SEQUENCE</scope>
    <source>
        <strain evidence="2">CBS 122681</strain>
    </source>
</reference>
<evidence type="ECO:0000313" key="2">
    <source>
        <dbReference type="EMBL" id="KAF2658160.1"/>
    </source>
</evidence>